<sequence>MEELDIREVADLSGVLPSTLRFYEKKGLIKPVGRNGLRRQYHKNVLNKLQLIALGQAAGFTLDEMAVMLNTEGRTVIDRGLLHQRAREIDGTIRRLKLLSRGLKHVARCTEQEHTDCGEFKNVVVRGLRIVR</sequence>
<protein>
    <submittedName>
        <fullName evidence="3">Helix-turn-helix domain-containing protein</fullName>
    </submittedName>
</protein>
<dbReference type="CDD" id="cd04781">
    <property type="entry name" value="HTH_MerR-like_sg6"/>
    <property type="match status" value="1"/>
</dbReference>
<dbReference type="GO" id="GO:0003700">
    <property type="term" value="F:DNA-binding transcription factor activity"/>
    <property type="evidence" value="ECO:0007669"/>
    <property type="project" value="InterPro"/>
</dbReference>
<dbReference type="PANTHER" id="PTHR30204:SF97">
    <property type="entry name" value="MERR FAMILY REGULATORY PROTEIN"/>
    <property type="match status" value="1"/>
</dbReference>
<dbReference type="RefSeq" id="WP_194978647.1">
    <property type="nucleotide sequence ID" value="NZ_JADMKS010000008.1"/>
</dbReference>
<reference evidence="3" key="2">
    <citation type="submission" date="2022-09" db="EMBL/GenBank/DDBJ databases">
        <title>Rouxiella aceris sp. nov., isolated from tree sap and emended description of the genus Rhouxiella.</title>
        <authorList>
            <person name="Kim I.S."/>
        </authorList>
    </citation>
    <scope>NUCLEOTIDE SEQUENCE</scope>
    <source>
        <strain evidence="3">SAP-2</strain>
    </source>
</reference>
<evidence type="ECO:0000313" key="4">
    <source>
        <dbReference type="Proteomes" id="UP000705283"/>
    </source>
</evidence>
<evidence type="ECO:0000259" key="2">
    <source>
        <dbReference type="PROSITE" id="PS50937"/>
    </source>
</evidence>
<dbReference type="InterPro" id="IPR009061">
    <property type="entry name" value="DNA-bd_dom_put_sf"/>
</dbReference>
<accession>A0AA41BY63</accession>
<feature type="domain" description="HTH merR-type" evidence="2">
    <location>
        <begin position="3"/>
        <end position="71"/>
    </location>
</feature>
<reference evidence="3" key="1">
    <citation type="submission" date="2020-11" db="EMBL/GenBank/DDBJ databases">
        <authorList>
            <person name="Lee S.D."/>
        </authorList>
    </citation>
    <scope>NUCLEOTIDE SEQUENCE</scope>
    <source>
        <strain evidence="3">SAP-2</strain>
    </source>
</reference>
<evidence type="ECO:0000313" key="3">
    <source>
        <dbReference type="EMBL" id="MBF6638832.1"/>
    </source>
</evidence>
<dbReference type="AlphaFoldDB" id="A0AA41BY63"/>
<dbReference type="PANTHER" id="PTHR30204">
    <property type="entry name" value="REDOX-CYCLING DRUG-SENSING TRANSCRIPTIONAL ACTIVATOR SOXR"/>
    <property type="match status" value="1"/>
</dbReference>
<name>A0AA41BY63_9GAMM</name>
<gene>
    <name evidence="3" type="ORF">ITX54_19380</name>
</gene>
<dbReference type="InterPro" id="IPR047057">
    <property type="entry name" value="MerR_fam"/>
</dbReference>
<organism evidence="3 4">
    <name type="scientific">Rouxiella silvae</name>
    <dbReference type="NCBI Taxonomy" id="1646373"/>
    <lineage>
        <taxon>Bacteria</taxon>
        <taxon>Pseudomonadati</taxon>
        <taxon>Pseudomonadota</taxon>
        <taxon>Gammaproteobacteria</taxon>
        <taxon>Enterobacterales</taxon>
        <taxon>Yersiniaceae</taxon>
        <taxon>Rouxiella</taxon>
    </lineage>
</organism>
<dbReference type="Proteomes" id="UP000705283">
    <property type="component" value="Unassembled WGS sequence"/>
</dbReference>
<dbReference type="Gene3D" id="1.10.1660.10">
    <property type="match status" value="1"/>
</dbReference>
<proteinExistence type="predicted"/>
<evidence type="ECO:0000256" key="1">
    <source>
        <dbReference type="ARBA" id="ARBA00023125"/>
    </source>
</evidence>
<dbReference type="Pfam" id="PF13411">
    <property type="entry name" value="MerR_1"/>
    <property type="match status" value="1"/>
</dbReference>
<dbReference type="SUPFAM" id="SSF46955">
    <property type="entry name" value="Putative DNA-binding domain"/>
    <property type="match status" value="1"/>
</dbReference>
<dbReference type="PROSITE" id="PS50937">
    <property type="entry name" value="HTH_MERR_2"/>
    <property type="match status" value="1"/>
</dbReference>
<comment type="caution">
    <text evidence="3">The sequence shown here is derived from an EMBL/GenBank/DDBJ whole genome shotgun (WGS) entry which is preliminary data.</text>
</comment>
<dbReference type="SMART" id="SM00422">
    <property type="entry name" value="HTH_MERR"/>
    <property type="match status" value="1"/>
</dbReference>
<dbReference type="GO" id="GO:0003677">
    <property type="term" value="F:DNA binding"/>
    <property type="evidence" value="ECO:0007669"/>
    <property type="project" value="UniProtKB-KW"/>
</dbReference>
<dbReference type="InterPro" id="IPR000551">
    <property type="entry name" value="MerR-type_HTH_dom"/>
</dbReference>
<keyword evidence="1" id="KW-0238">DNA-binding</keyword>
<dbReference type="EMBL" id="JADMKS010000008">
    <property type="protein sequence ID" value="MBF6638832.1"/>
    <property type="molecule type" value="Genomic_DNA"/>
</dbReference>